<protein>
    <submittedName>
        <fullName evidence="3">Uncharacterized protein</fullName>
    </submittedName>
</protein>
<evidence type="ECO:0000313" key="3">
    <source>
        <dbReference type="EMBL" id="KAL0502845.1"/>
    </source>
</evidence>
<feature type="coiled-coil region" evidence="1">
    <location>
        <begin position="388"/>
        <end position="502"/>
    </location>
</feature>
<feature type="region of interest" description="Disordered" evidence="2">
    <location>
        <begin position="1"/>
        <end position="26"/>
    </location>
</feature>
<name>A0AAW3AAM5_9TRYP</name>
<keyword evidence="4" id="KW-1185">Reference proteome</keyword>
<dbReference type="EMBL" id="JBAMZK010000027">
    <property type="protein sequence ID" value="KAL0502845.1"/>
    <property type="molecule type" value="Genomic_DNA"/>
</dbReference>
<feature type="region of interest" description="Disordered" evidence="2">
    <location>
        <begin position="98"/>
        <end position="126"/>
    </location>
</feature>
<reference evidence="3 4" key="1">
    <citation type="submission" date="2024-02" db="EMBL/GenBank/DDBJ databases">
        <title>FIRST GENOME SEQUENCES OF Leishmania (Viannia) shawi, Leishmania (Viannia) lindenbergi AND Leishmania (Viannia) utingensis.</title>
        <authorList>
            <person name="Resadore F."/>
            <person name="Custodio M.G.F."/>
            <person name="Boite M.C."/>
            <person name="Cupolillo E."/>
            <person name="Ferreira G.E.M."/>
        </authorList>
    </citation>
    <scope>NUCLEOTIDE SEQUENCE [LARGE SCALE GENOMIC DNA]</scope>
    <source>
        <strain evidence="3 4">MHOM/BR/1966/M15733</strain>
    </source>
</reference>
<feature type="region of interest" description="Disordered" evidence="2">
    <location>
        <begin position="536"/>
        <end position="582"/>
    </location>
</feature>
<feature type="compositionally biased region" description="Polar residues" evidence="2">
    <location>
        <begin position="1"/>
        <end position="12"/>
    </location>
</feature>
<dbReference type="AlphaFoldDB" id="A0AAW3AAM5"/>
<evidence type="ECO:0000256" key="1">
    <source>
        <dbReference type="SAM" id="Coils"/>
    </source>
</evidence>
<keyword evidence="1" id="KW-0175">Coiled coil</keyword>
<evidence type="ECO:0000313" key="4">
    <source>
        <dbReference type="Proteomes" id="UP001500131"/>
    </source>
</evidence>
<proteinExistence type="predicted"/>
<dbReference type="Proteomes" id="UP001500131">
    <property type="component" value="Unassembled WGS sequence"/>
</dbReference>
<sequence length="862" mass="93239">MSTVTSNSTSMQGAAAARTAAPAATEDESVSYTSSVVQLPPTVPELIKCLEQQHERCAQLTRCLQRVHAETIQLVASNAGTPARERYSALSAVAADGNAKSNTSLAGNSLRASTPPPPASSASPAQPAAAVNSIPAVVVARGVVATSTTGTGMALTGKVLSAAGMSPTTTTAVRAVVVTAESATVTPSVSPDAMPGKASASTTAMASSTPATALSSEQVAELRLRVVALETTQQLLTSTQSELRTTQTALARERELLETALTDLAQLRKEVLANTTEASSSLPQADNTPVSPAHHLADMQTRLAAREAEVHAARLRHESAVYELTQLQERISIMTREKAFLQEANTHLEGQLQRLLTSSMAVAPQSASRSEVPAAAAPRLTASEAYQKEALEKQINDLRVMTDKLTRDLRKQTARRAKAEEMAQALQKENTELKASALLYRRQVNESELELERTISRKEEDERLRKLERDANCLRSALRDRTDQYQREKMEWEQELLTLSRQVRVHVAATKQLLKRVLVYQVREVVWQQCRHAGTQLSRRHAAGTTSSASCSSNGAPKPGIPTTTAASASPSPPSSRVEDATVTTLRADLPSPSAPSSLVLGAAADTAMLVDRERQLEELKHTFERRVALMEAQHKAETQQLLALNKELRQALTVSQDDLTEKTRLLEAAQRRSPPSVAVPLCSTPDPPTMTLQGSSISSGWREMPTTLVCRTVGEDGPAVGALGVLDKGDLHPSTHTLSAASPRQVTDVERRYNPEHMPTWEAVQVENEALLDRLTTMQEEKWKLTTVIEDLQQQCGALKGELQRNASTMNQLLTAGMLTPSAATRGNDEGQLRVLQCLLQETLKAKFELEERLQAAARKF</sequence>
<evidence type="ECO:0000256" key="2">
    <source>
        <dbReference type="SAM" id="MobiDB-lite"/>
    </source>
</evidence>
<organism evidence="3 4">
    <name type="scientific">Leishmania lindenbergi</name>
    <dbReference type="NCBI Taxonomy" id="651832"/>
    <lineage>
        <taxon>Eukaryota</taxon>
        <taxon>Discoba</taxon>
        <taxon>Euglenozoa</taxon>
        <taxon>Kinetoplastea</taxon>
        <taxon>Metakinetoplastina</taxon>
        <taxon>Trypanosomatida</taxon>
        <taxon>Trypanosomatidae</taxon>
        <taxon>Leishmaniinae</taxon>
        <taxon>Leishmania</taxon>
    </lineage>
</organism>
<feature type="compositionally biased region" description="Polar residues" evidence="2">
    <location>
        <begin position="99"/>
        <end position="111"/>
    </location>
</feature>
<comment type="caution">
    <text evidence="3">The sequence shown here is derived from an EMBL/GenBank/DDBJ whole genome shotgun (WGS) entry which is preliminary data.</text>
</comment>
<feature type="compositionally biased region" description="Low complexity" evidence="2">
    <location>
        <begin position="14"/>
        <end position="24"/>
    </location>
</feature>
<accession>A0AAW3AAM5</accession>
<feature type="coiled-coil region" evidence="1">
    <location>
        <begin position="614"/>
        <end position="648"/>
    </location>
</feature>
<feature type="compositionally biased region" description="Low complexity" evidence="2">
    <location>
        <begin position="543"/>
        <end position="570"/>
    </location>
</feature>
<feature type="region of interest" description="Disordered" evidence="2">
    <location>
        <begin position="670"/>
        <end position="699"/>
    </location>
</feature>
<gene>
    <name evidence="3" type="ORF">Q4I31_004459</name>
</gene>